<name>A0A8J3QFI7_9ACTN</name>
<protein>
    <submittedName>
        <fullName evidence="2">Peptidase</fullName>
    </submittedName>
</protein>
<dbReference type="InterPro" id="IPR009003">
    <property type="entry name" value="Peptidase_S1_PA"/>
</dbReference>
<evidence type="ECO:0000313" key="3">
    <source>
        <dbReference type="Proteomes" id="UP000612899"/>
    </source>
</evidence>
<dbReference type="InterPro" id="IPR043504">
    <property type="entry name" value="Peptidase_S1_PA_chymotrypsin"/>
</dbReference>
<evidence type="ECO:0000256" key="1">
    <source>
        <dbReference type="SAM" id="SignalP"/>
    </source>
</evidence>
<dbReference type="Proteomes" id="UP000612899">
    <property type="component" value="Unassembled WGS sequence"/>
</dbReference>
<dbReference type="PROSITE" id="PS00135">
    <property type="entry name" value="TRYPSIN_SER"/>
    <property type="match status" value="1"/>
</dbReference>
<dbReference type="PROSITE" id="PS00134">
    <property type="entry name" value="TRYPSIN_HIS"/>
    <property type="match status" value="1"/>
</dbReference>
<accession>A0A8J3QFI7</accession>
<dbReference type="GO" id="GO:0004252">
    <property type="term" value="F:serine-type endopeptidase activity"/>
    <property type="evidence" value="ECO:0007669"/>
    <property type="project" value="InterPro"/>
</dbReference>
<sequence length="399" mass="41432">MQVGRRRLRVRLIPAGLACALVLAVSPASAMASGAVSADGGARVAAGPTGSRVAADAKLIATNAKLQAIAEPRGAIGVYWDQARGGFGVLIPASGRGSTLSATDFRAVDTSVVVHTSTVPQATLDGIGPMLQARDFHPAARKYSYGWHHNVVNDTLVVETDAPYDVMAPVREKFGSTITIRYGATGLSRRLADPEPHWGGAGWRPQGTQTICSTGFTVQSASGARFMLTAGHCAPFLATAFSISDGYYFGLVVSRAPFPTYDIELLGGSTYQGVIYTGAPGQAESAAFVAGAGDAVLGYPNYCRSGITSLEQCGHTATSYSGVLCSVEVPEGCIPGLLTTEGGLTSRPGDSGGPFYVYSVDGLTVHARGTVIGHGATTNYLQRWGTAAQWFGISIVVEF</sequence>
<comment type="caution">
    <text evidence="2">The sequence shown here is derived from an EMBL/GenBank/DDBJ whole genome shotgun (WGS) entry which is preliminary data.</text>
</comment>
<dbReference type="InterPro" id="IPR033116">
    <property type="entry name" value="TRYPSIN_SER"/>
</dbReference>
<gene>
    <name evidence="2" type="ORF">Rhe02_63830</name>
</gene>
<dbReference type="Gene3D" id="2.40.10.10">
    <property type="entry name" value="Trypsin-like serine proteases"/>
    <property type="match status" value="2"/>
</dbReference>
<feature type="chain" id="PRO_5035252135" evidence="1">
    <location>
        <begin position="31"/>
        <end position="399"/>
    </location>
</feature>
<dbReference type="GO" id="GO:0006508">
    <property type="term" value="P:proteolysis"/>
    <property type="evidence" value="ECO:0007669"/>
    <property type="project" value="InterPro"/>
</dbReference>
<organism evidence="2 3">
    <name type="scientific">Rhizocola hellebori</name>
    <dbReference type="NCBI Taxonomy" id="1392758"/>
    <lineage>
        <taxon>Bacteria</taxon>
        <taxon>Bacillati</taxon>
        <taxon>Actinomycetota</taxon>
        <taxon>Actinomycetes</taxon>
        <taxon>Micromonosporales</taxon>
        <taxon>Micromonosporaceae</taxon>
        <taxon>Rhizocola</taxon>
    </lineage>
</organism>
<reference evidence="2" key="1">
    <citation type="submission" date="2021-01" db="EMBL/GenBank/DDBJ databases">
        <title>Whole genome shotgun sequence of Rhizocola hellebori NBRC 109834.</title>
        <authorList>
            <person name="Komaki H."/>
            <person name="Tamura T."/>
        </authorList>
    </citation>
    <scope>NUCLEOTIDE SEQUENCE</scope>
    <source>
        <strain evidence="2">NBRC 109834</strain>
    </source>
</reference>
<dbReference type="SUPFAM" id="SSF50494">
    <property type="entry name" value="Trypsin-like serine proteases"/>
    <property type="match status" value="1"/>
</dbReference>
<feature type="signal peptide" evidence="1">
    <location>
        <begin position="1"/>
        <end position="30"/>
    </location>
</feature>
<dbReference type="AlphaFoldDB" id="A0A8J3QFI7"/>
<dbReference type="EMBL" id="BONY01000047">
    <property type="protein sequence ID" value="GIH08316.1"/>
    <property type="molecule type" value="Genomic_DNA"/>
</dbReference>
<proteinExistence type="predicted"/>
<dbReference type="InterPro" id="IPR018114">
    <property type="entry name" value="TRYPSIN_HIS"/>
</dbReference>
<keyword evidence="3" id="KW-1185">Reference proteome</keyword>
<dbReference type="RefSeq" id="WP_203912071.1">
    <property type="nucleotide sequence ID" value="NZ_BONY01000047.1"/>
</dbReference>
<keyword evidence="1" id="KW-0732">Signal</keyword>
<evidence type="ECO:0000313" key="2">
    <source>
        <dbReference type="EMBL" id="GIH08316.1"/>
    </source>
</evidence>